<comment type="subcellular location">
    <subcellularLocation>
        <location evidence="1">Cell membrane</location>
        <topology evidence="1">Multi-pass membrane protein</topology>
    </subcellularLocation>
</comment>
<feature type="transmembrane region" description="Helical" evidence="7">
    <location>
        <begin position="35"/>
        <end position="57"/>
    </location>
</feature>
<feature type="transmembrane region" description="Helical" evidence="7">
    <location>
        <begin position="115"/>
        <end position="136"/>
    </location>
</feature>
<evidence type="ECO:0000313" key="9">
    <source>
        <dbReference type="EMBL" id="SDI95851.1"/>
    </source>
</evidence>
<accession>A0A1G8PTP9</accession>
<dbReference type="RefSeq" id="WP_091587490.1">
    <property type="nucleotide sequence ID" value="NZ_FNDU01000016.1"/>
</dbReference>
<keyword evidence="3 7" id="KW-0812">Transmembrane</keyword>
<evidence type="ECO:0000256" key="6">
    <source>
        <dbReference type="ARBA" id="ARBA00034125"/>
    </source>
</evidence>
<evidence type="ECO:0000259" key="8">
    <source>
        <dbReference type="Pfam" id="PF06738"/>
    </source>
</evidence>
<evidence type="ECO:0000313" key="10">
    <source>
        <dbReference type="Proteomes" id="UP000199017"/>
    </source>
</evidence>
<evidence type="ECO:0000256" key="2">
    <source>
        <dbReference type="ARBA" id="ARBA00022475"/>
    </source>
</evidence>
<dbReference type="PANTHER" id="PTHR34390:SF2">
    <property type="entry name" value="SUCCINATE TRANSPORTER SUBUNIT YJJP-RELATED"/>
    <property type="match status" value="1"/>
</dbReference>
<protein>
    <submittedName>
        <fullName evidence="9">Uncharacterized membrane protein YjjP, DUF1212 family</fullName>
    </submittedName>
</protein>
<keyword evidence="10" id="KW-1185">Reference proteome</keyword>
<dbReference type="AlphaFoldDB" id="A0A1G8PTP9"/>
<dbReference type="STRING" id="930129.SAMN05216352_11618"/>
<feature type="domain" description="Threonine/serine exporter-like N-terminal" evidence="8">
    <location>
        <begin position="11"/>
        <end position="249"/>
    </location>
</feature>
<dbReference type="OrthoDB" id="9813917at2"/>
<evidence type="ECO:0000256" key="4">
    <source>
        <dbReference type="ARBA" id="ARBA00022989"/>
    </source>
</evidence>
<name>A0A1G8PTP9_9BACI</name>
<organism evidence="9 10">
    <name type="scientific">Alteribacillus bidgolensis</name>
    <dbReference type="NCBI Taxonomy" id="930129"/>
    <lineage>
        <taxon>Bacteria</taxon>
        <taxon>Bacillati</taxon>
        <taxon>Bacillota</taxon>
        <taxon>Bacilli</taxon>
        <taxon>Bacillales</taxon>
        <taxon>Bacillaceae</taxon>
        <taxon>Alteribacillus</taxon>
    </lineage>
</organism>
<dbReference type="InterPro" id="IPR010619">
    <property type="entry name" value="ThrE-like_N"/>
</dbReference>
<gene>
    <name evidence="9" type="ORF">SAMN05216352_11618</name>
</gene>
<dbReference type="GO" id="GO:0022857">
    <property type="term" value="F:transmembrane transporter activity"/>
    <property type="evidence" value="ECO:0007669"/>
    <property type="project" value="InterPro"/>
</dbReference>
<feature type="transmembrane region" description="Helical" evidence="7">
    <location>
        <begin position="171"/>
        <end position="193"/>
    </location>
</feature>
<keyword evidence="5 7" id="KW-0472">Membrane</keyword>
<dbReference type="GO" id="GO:0005886">
    <property type="term" value="C:plasma membrane"/>
    <property type="evidence" value="ECO:0007669"/>
    <property type="project" value="UniProtKB-SubCell"/>
</dbReference>
<comment type="similarity">
    <text evidence="6">Belongs to the ThrE exporter (TC 2.A.79) family.</text>
</comment>
<dbReference type="Proteomes" id="UP000199017">
    <property type="component" value="Unassembled WGS sequence"/>
</dbReference>
<evidence type="ECO:0000256" key="5">
    <source>
        <dbReference type="ARBA" id="ARBA00023136"/>
    </source>
</evidence>
<dbReference type="EMBL" id="FNDU01000016">
    <property type="protein sequence ID" value="SDI95851.1"/>
    <property type="molecule type" value="Genomic_DNA"/>
</dbReference>
<keyword evidence="2" id="KW-1003">Cell membrane</keyword>
<proteinExistence type="inferred from homology"/>
<evidence type="ECO:0000256" key="1">
    <source>
        <dbReference type="ARBA" id="ARBA00004651"/>
    </source>
</evidence>
<sequence length="252" mass="27254">MGKAEQTMECCLLGGKLMLRYGAETYRVEDTMTRMAQSAGMLHVSSFVTTTGIFLAFRTKEGQDLMQMIRVRERYQDLSKVTSVNQVSREFTHGELTIEDTIHKLIEIEKAPMNYPLWLIYLASGIGGAAFSYLIGGSLFDVLPAFIGGLITTVSLVLYQKYLKVRFFSEFLASLTGGMTAILMIQSGFGISIDQVIIGTLIPLVPGVPLTNSVRDLMSGDLVAGVARGAEAGVSSLSIAAGVAVSLSILYI</sequence>
<evidence type="ECO:0000256" key="3">
    <source>
        <dbReference type="ARBA" id="ARBA00022692"/>
    </source>
</evidence>
<dbReference type="InterPro" id="IPR050539">
    <property type="entry name" value="ThrE_Dicarb/AminoAcid_Exp"/>
</dbReference>
<dbReference type="PANTHER" id="PTHR34390">
    <property type="entry name" value="UPF0442 PROTEIN YJJB-RELATED"/>
    <property type="match status" value="1"/>
</dbReference>
<feature type="transmembrane region" description="Helical" evidence="7">
    <location>
        <begin position="142"/>
        <end position="159"/>
    </location>
</feature>
<dbReference type="GO" id="GO:0015744">
    <property type="term" value="P:succinate transport"/>
    <property type="evidence" value="ECO:0007669"/>
    <property type="project" value="TreeGrafter"/>
</dbReference>
<dbReference type="Pfam" id="PF06738">
    <property type="entry name" value="ThrE"/>
    <property type="match status" value="1"/>
</dbReference>
<feature type="transmembrane region" description="Helical" evidence="7">
    <location>
        <begin position="232"/>
        <end position="251"/>
    </location>
</feature>
<evidence type="ECO:0000256" key="7">
    <source>
        <dbReference type="SAM" id="Phobius"/>
    </source>
</evidence>
<keyword evidence="4 7" id="KW-1133">Transmembrane helix</keyword>
<reference evidence="9 10" key="1">
    <citation type="submission" date="2016-10" db="EMBL/GenBank/DDBJ databases">
        <authorList>
            <person name="de Groot N.N."/>
        </authorList>
    </citation>
    <scope>NUCLEOTIDE SEQUENCE [LARGE SCALE GENOMIC DNA]</scope>
    <source>
        <strain evidence="10">P4B,CCM 7963,CECT 7998,DSM 25260,IBRC-M 10614,KCTC 13821</strain>
    </source>
</reference>